<dbReference type="AlphaFoldDB" id="A0A8G2C803"/>
<evidence type="ECO:0000259" key="2">
    <source>
        <dbReference type="PROSITE" id="PS51379"/>
    </source>
</evidence>
<dbReference type="SUPFAM" id="SSF54862">
    <property type="entry name" value="4Fe-4S ferredoxins"/>
    <property type="match status" value="1"/>
</dbReference>
<dbReference type="InterPro" id="IPR002869">
    <property type="entry name" value="Pyrv_flavodox_OxRed_cen"/>
</dbReference>
<dbReference type="InterPro" id="IPR011766">
    <property type="entry name" value="TPP_enzyme_TPP-bd"/>
</dbReference>
<dbReference type="Pfam" id="PF01558">
    <property type="entry name" value="POR"/>
    <property type="match status" value="1"/>
</dbReference>
<dbReference type="InterPro" id="IPR029061">
    <property type="entry name" value="THDP-binding"/>
</dbReference>
<dbReference type="Gene3D" id="3.40.920.10">
    <property type="entry name" value="Pyruvate-ferredoxin oxidoreductase, PFOR, domain III"/>
    <property type="match status" value="1"/>
</dbReference>
<accession>A0A8G2C803</accession>
<dbReference type="GO" id="GO:0030976">
    <property type="term" value="F:thiamine pyrophosphate binding"/>
    <property type="evidence" value="ECO:0007669"/>
    <property type="project" value="InterPro"/>
</dbReference>
<comment type="caution">
    <text evidence="3">The sequence shown here is derived from an EMBL/GenBank/DDBJ whole genome shotgun (WGS) entry which is preliminary data.</text>
</comment>
<protein>
    <submittedName>
        <fullName evidence="3">Indolepyruvate ferredoxin oxidoreductase alpha subunit</fullName>
    </submittedName>
</protein>
<dbReference type="Proteomes" id="UP000184001">
    <property type="component" value="Unassembled WGS sequence"/>
</dbReference>
<dbReference type="SUPFAM" id="SSF52518">
    <property type="entry name" value="Thiamin diphosphate-binding fold (THDP-binding)"/>
    <property type="match status" value="2"/>
</dbReference>
<dbReference type="InterPro" id="IPR052198">
    <property type="entry name" value="IorB_Oxidoreductase"/>
</dbReference>
<reference evidence="3 4" key="1">
    <citation type="submission" date="2016-11" db="EMBL/GenBank/DDBJ databases">
        <authorList>
            <person name="Varghese N."/>
            <person name="Submissions S."/>
        </authorList>
    </citation>
    <scope>NUCLEOTIDE SEQUENCE [LARGE SCALE GENOMIC DNA]</scope>
    <source>
        <strain evidence="3 4">DSM 17919</strain>
    </source>
</reference>
<dbReference type="Pfam" id="PF02775">
    <property type="entry name" value="TPP_enzyme_C"/>
    <property type="match status" value="1"/>
</dbReference>
<keyword evidence="3" id="KW-0670">Pyruvate</keyword>
<dbReference type="EMBL" id="FQZR01000002">
    <property type="protein sequence ID" value="SHI73386.1"/>
    <property type="molecule type" value="Genomic_DNA"/>
</dbReference>
<dbReference type="GO" id="GO:0016903">
    <property type="term" value="F:oxidoreductase activity, acting on the aldehyde or oxo group of donors"/>
    <property type="evidence" value="ECO:0007669"/>
    <property type="project" value="InterPro"/>
</dbReference>
<feature type="domain" description="4Fe-4S ferredoxin-type" evidence="2">
    <location>
        <begin position="571"/>
        <end position="603"/>
    </location>
</feature>
<sequence length="831" mass="89171">MNAMKKLCTEENGHKTVLQGNIAFAAGCVRNGIHAVDGYPGTPSSEVIDKGLSQVQEMITVGWSVSESVALGVGHGHTLAGRDCVVTMKIPGLFQAGDVFTSLATFSVPRGGLVLYVATDFTPSSTQHVIDPHLLYKSTFVPVFEPRSHQELYEASKIAADLARKFNTAVVIQPSGVLCHSEGLVTLTETTTRELAEVAPMKQLNALPNLARMNYDRVMDERMPALTKYIEESPLNIHIKGNGKRGVIAYGVNALYMEEYKDLYDNDIDVLSLGFTNPLPIQKIKDFCASIEGDVYVLDDGYRYLQDECAAAGLTVIGKPDFSKVTEWTPASIAAFLGEEITVKTVAAQPVPRPPMICAGCPYRLFAQVASRMKKSGQLEAIFGDIGCNTLLYFMNALDTGLAMGASESKRTGYVLSKPESASKCISLIGDGTECHSGMDATRNAVFRHVAGVKVVLDNEWTAMTGGQPSPSSPVNLAGDENRFVMTEALRSQGTDVVEVDAYNYKDIRKSLRKALADADEGKFTTLVVQGTCIRKVPKSAYGQKLAVDHEKCISCGACNICSGLSLDENGQPVWNNICSGCVSQTPACMQMCPKGAISVIDPSDIKIEKSSVVLPEPPQEITVPTLSDEERPERLSLSIRGVGGQGNLFFGKVLAQLAFAAGYGDKNIIKGETHGMAQMGGPVVSTFACGNVRSPQIIPGTADSLIVMEKSELLRPGFLGMLKDGGTILFADTAIIPQGFDAEQYPSDEVIAELVDGYNVIKLDILSEAIKLGDTTGRCANVVMLGALSTVAPFNALPEECWLSALKNVTPAKMWAGNYAAFMAGKNLMK</sequence>
<evidence type="ECO:0000313" key="3">
    <source>
        <dbReference type="EMBL" id="SHI73386.1"/>
    </source>
</evidence>
<name>A0A8G2C803_9BACT</name>
<dbReference type="PANTHER" id="PTHR43854">
    <property type="entry name" value="INDOLEPYRUVATE OXIDOREDUCTASE SUBUNIT IORB"/>
    <property type="match status" value="1"/>
</dbReference>
<gene>
    <name evidence="3" type="ORF">SAMN05660830_00812</name>
</gene>
<proteinExistence type="predicted"/>
<evidence type="ECO:0000313" key="4">
    <source>
        <dbReference type="Proteomes" id="UP000184001"/>
    </source>
</evidence>
<keyword evidence="1" id="KW-0560">Oxidoreductase</keyword>
<dbReference type="PANTHER" id="PTHR43854:SF1">
    <property type="entry name" value="INDOLEPYRUVATE OXIDOREDUCTASE SUBUNIT IORB"/>
    <property type="match status" value="1"/>
</dbReference>
<dbReference type="CDD" id="cd07034">
    <property type="entry name" value="TPP_PYR_PFOR_IOR-alpha_like"/>
    <property type="match status" value="1"/>
</dbReference>
<evidence type="ECO:0000256" key="1">
    <source>
        <dbReference type="ARBA" id="ARBA00023002"/>
    </source>
</evidence>
<dbReference type="PROSITE" id="PS51379">
    <property type="entry name" value="4FE4S_FER_2"/>
    <property type="match status" value="1"/>
</dbReference>
<dbReference type="PROSITE" id="PS51257">
    <property type="entry name" value="PROKAR_LIPOPROTEIN"/>
    <property type="match status" value="1"/>
</dbReference>
<dbReference type="GO" id="GO:0044281">
    <property type="term" value="P:small molecule metabolic process"/>
    <property type="evidence" value="ECO:0007669"/>
    <property type="project" value="UniProtKB-ARBA"/>
</dbReference>
<organism evidence="3 4">
    <name type="scientific">Halodesulfovibrio aestuarii</name>
    <dbReference type="NCBI Taxonomy" id="126333"/>
    <lineage>
        <taxon>Bacteria</taxon>
        <taxon>Pseudomonadati</taxon>
        <taxon>Thermodesulfobacteriota</taxon>
        <taxon>Desulfovibrionia</taxon>
        <taxon>Desulfovibrionales</taxon>
        <taxon>Desulfovibrionaceae</taxon>
        <taxon>Halodesulfovibrio</taxon>
    </lineage>
</organism>
<dbReference type="SUPFAM" id="SSF53323">
    <property type="entry name" value="Pyruvate-ferredoxin oxidoreductase, PFOR, domain III"/>
    <property type="match status" value="1"/>
</dbReference>
<dbReference type="CDD" id="cd02008">
    <property type="entry name" value="TPP_IOR_alpha"/>
    <property type="match status" value="1"/>
</dbReference>
<dbReference type="Gene3D" id="3.40.50.970">
    <property type="match status" value="2"/>
</dbReference>
<dbReference type="InterPro" id="IPR002880">
    <property type="entry name" value="Pyrv_Fd/Flavodoxin_OxRdtase_N"/>
</dbReference>
<dbReference type="InterPro" id="IPR017896">
    <property type="entry name" value="4Fe4S_Fe-S-bd"/>
</dbReference>
<dbReference type="RefSeq" id="WP_073020916.1">
    <property type="nucleotide sequence ID" value="NZ_CP192219.1"/>
</dbReference>
<dbReference type="InterPro" id="IPR019752">
    <property type="entry name" value="Pyrv/ketoisovalerate_OxRed_cat"/>
</dbReference>